<keyword evidence="2" id="KW-0732">Signal</keyword>
<proteinExistence type="inferred from homology"/>
<keyword evidence="5" id="KW-0812">Transmembrane</keyword>
<keyword evidence="3" id="KW-0378">Hydrolase</keyword>
<dbReference type="GO" id="GO:0016811">
    <property type="term" value="F:hydrolase activity, acting on carbon-nitrogen (but not peptide) bonds, in linear amides"/>
    <property type="evidence" value="ECO:0007669"/>
    <property type="project" value="InterPro"/>
</dbReference>
<evidence type="ECO:0000256" key="4">
    <source>
        <dbReference type="ARBA" id="ARBA00023180"/>
    </source>
</evidence>
<protein>
    <recommendedName>
        <fullName evidence="6">CN hydrolase domain-containing protein</fullName>
    </recommendedName>
</protein>
<evidence type="ECO:0000259" key="6">
    <source>
        <dbReference type="PROSITE" id="PS50263"/>
    </source>
</evidence>
<keyword evidence="8" id="KW-1185">Reference proteome</keyword>
<feature type="transmembrane region" description="Helical" evidence="5">
    <location>
        <begin position="22"/>
        <end position="43"/>
    </location>
</feature>
<organism evidence="7 8">
    <name type="scientific">Parthenolecanium corni</name>
    <dbReference type="NCBI Taxonomy" id="536013"/>
    <lineage>
        <taxon>Eukaryota</taxon>
        <taxon>Metazoa</taxon>
        <taxon>Ecdysozoa</taxon>
        <taxon>Arthropoda</taxon>
        <taxon>Hexapoda</taxon>
        <taxon>Insecta</taxon>
        <taxon>Pterygota</taxon>
        <taxon>Neoptera</taxon>
        <taxon>Paraneoptera</taxon>
        <taxon>Hemiptera</taxon>
        <taxon>Sternorrhyncha</taxon>
        <taxon>Coccoidea</taxon>
        <taxon>Coccidae</taxon>
        <taxon>Parthenolecanium</taxon>
    </lineage>
</organism>
<dbReference type="SUPFAM" id="SSF56317">
    <property type="entry name" value="Carbon-nitrogen hydrolase"/>
    <property type="match status" value="1"/>
</dbReference>
<gene>
    <name evidence="7" type="ORF">V9T40_002964</name>
</gene>
<evidence type="ECO:0000313" key="7">
    <source>
        <dbReference type="EMBL" id="KAK7602965.1"/>
    </source>
</evidence>
<dbReference type="InterPro" id="IPR003010">
    <property type="entry name" value="C-N_Hydrolase"/>
</dbReference>
<accession>A0AAN9TUG0</accession>
<name>A0AAN9TUG0_9HEMI</name>
<reference evidence="7 8" key="1">
    <citation type="submission" date="2024-03" db="EMBL/GenBank/DDBJ databases">
        <title>Adaptation during the transition from Ophiocordyceps entomopathogen to insect associate is accompanied by gene loss and intensified selection.</title>
        <authorList>
            <person name="Ward C.M."/>
            <person name="Onetto C.A."/>
            <person name="Borneman A.R."/>
        </authorList>
    </citation>
    <scope>NUCLEOTIDE SEQUENCE [LARGE SCALE GENOMIC DNA]</scope>
    <source>
        <strain evidence="7">AWRI1</strain>
        <tissue evidence="7">Single Adult Female</tissue>
    </source>
</reference>
<keyword evidence="5" id="KW-1133">Transmembrane helix</keyword>
<dbReference type="EMBL" id="JBBCAQ010000006">
    <property type="protein sequence ID" value="KAK7602965.1"/>
    <property type="molecule type" value="Genomic_DNA"/>
</dbReference>
<dbReference type="InterPro" id="IPR012101">
    <property type="entry name" value="Biotinidase-like_euk"/>
</dbReference>
<dbReference type="PANTHER" id="PTHR10609">
    <property type="entry name" value="BIOTINIDASE-RELATED"/>
    <property type="match status" value="1"/>
</dbReference>
<dbReference type="InterPro" id="IPR040154">
    <property type="entry name" value="Biotinidase/VNN"/>
</dbReference>
<dbReference type="Pfam" id="PF00795">
    <property type="entry name" value="CN_hydrolase"/>
    <property type="match status" value="1"/>
</dbReference>
<dbReference type="Proteomes" id="UP001367676">
    <property type="component" value="Unassembled WGS sequence"/>
</dbReference>
<dbReference type="InterPro" id="IPR043957">
    <property type="entry name" value="Vanin_C"/>
</dbReference>
<dbReference type="CDD" id="cd07567">
    <property type="entry name" value="biotinidase_like"/>
    <property type="match status" value="1"/>
</dbReference>
<dbReference type="InterPro" id="IPR036526">
    <property type="entry name" value="C-N_Hydrolase_sf"/>
</dbReference>
<dbReference type="Gene3D" id="3.60.110.10">
    <property type="entry name" value="Carbon-nitrogen hydrolase"/>
    <property type="match status" value="1"/>
</dbReference>
<comment type="caution">
    <text evidence="7">The sequence shown here is derived from an EMBL/GenBank/DDBJ whole genome shotgun (WGS) entry which is preliminary data.</text>
</comment>
<evidence type="ECO:0000256" key="1">
    <source>
        <dbReference type="ARBA" id="ARBA00008225"/>
    </source>
</evidence>
<keyword evidence="4" id="KW-0325">Glycoprotein</keyword>
<evidence type="ECO:0000256" key="3">
    <source>
        <dbReference type="ARBA" id="ARBA00022801"/>
    </source>
</evidence>
<dbReference type="PANTHER" id="PTHR10609:SF14">
    <property type="entry name" value="BIOTINIDASE"/>
    <property type="match status" value="1"/>
</dbReference>
<evidence type="ECO:0000256" key="5">
    <source>
        <dbReference type="SAM" id="Phobius"/>
    </source>
</evidence>
<dbReference type="PROSITE" id="PS50263">
    <property type="entry name" value="CN_HYDROLASE"/>
    <property type="match status" value="1"/>
</dbReference>
<keyword evidence="5" id="KW-0472">Membrane</keyword>
<dbReference type="AlphaFoldDB" id="A0AAN9TUG0"/>
<evidence type="ECO:0000256" key="2">
    <source>
        <dbReference type="ARBA" id="ARBA00022729"/>
    </source>
</evidence>
<comment type="similarity">
    <text evidence="1">Belongs to the carbon-nitrogen hydrolase superfamily. BTD/VNN family.</text>
</comment>
<evidence type="ECO:0000313" key="8">
    <source>
        <dbReference type="Proteomes" id="UP001367676"/>
    </source>
</evidence>
<sequence length="553" mass="61275">MGAVTADESAKNDSSSCNKCRCCTWLIITIVVIVVAIVALMVLKSSNPKTDYKAAVVEYSPIIFDLPRKTILENVDQYETIISNASHYGVDIIVFPEAGLTGVHIPAERHLAKDYLVEIPSPESNTRPCSDPSCDKVLRKISCAAKTNKIYVAINLLEIYYCTADDPDCPDDGAYFFNTNIVFDREGTLIARYRKYNLFVEKAFNSTKEPELCTFKTDFGVTFGMFICFDILFRDPSVRLVQEKQVTDVVYSAAWFSEMPLLTAVSVQAAWAYSMDVNLLAAGYNNPSMTGGGSGIYAGTKGPLVVIMPQNAGTKLLIATVPKKNVDSLPLDYFIELEEELFEKNSHKRNSLILSDDKTVSVFNDMKFLQDLSLQSFDIQPLAESAGATQIHTNHLSYENESFCCNLEVTWQSEAKFSDFSSYKMVAYSGNRNFSLASVNHIEACGLILCAENSISSCGIMPDLNLKNTDVKILSIKISAKSFNVASIPVPSTLTSSLYPLDVADFTFNSSIVKENDKEYYSIEMHLVKPVTNLITFAVYKLPSDPSNAHKTR</sequence>
<feature type="domain" description="CN hydrolase" evidence="6">
    <location>
        <begin position="52"/>
        <end position="323"/>
    </location>
</feature>
<dbReference type="Pfam" id="PF19018">
    <property type="entry name" value="Vanin_C"/>
    <property type="match status" value="1"/>
</dbReference>